<reference evidence="2 3" key="1">
    <citation type="journal article" date="2023" name="J. Hered.">
        <title>Chromosome-level genome of the wood stork (Mycteria americana) provides insight into avian chromosome evolution.</title>
        <authorList>
            <person name="Flamio R. Jr."/>
            <person name="Ramstad K.M."/>
        </authorList>
    </citation>
    <scope>NUCLEOTIDE SEQUENCE [LARGE SCALE GENOMIC DNA]</scope>
    <source>
        <strain evidence="2">JAX WOST 10</strain>
    </source>
</reference>
<feature type="region of interest" description="Disordered" evidence="1">
    <location>
        <begin position="362"/>
        <end position="455"/>
    </location>
</feature>
<dbReference type="EMBL" id="JAUNZN010000010">
    <property type="protein sequence ID" value="KAK4815122.1"/>
    <property type="molecule type" value="Genomic_DNA"/>
</dbReference>
<proteinExistence type="predicted"/>
<accession>A0AAN7NG31</accession>
<dbReference type="Proteomes" id="UP001333110">
    <property type="component" value="Unassembled WGS sequence"/>
</dbReference>
<organism evidence="2 3">
    <name type="scientific">Mycteria americana</name>
    <name type="common">Wood stork</name>
    <dbReference type="NCBI Taxonomy" id="33587"/>
    <lineage>
        <taxon>Eukaryota</taxon>
        <taxon>Metazoa</taxon>
        <taxon>Chordata</taxon>
        <taxon>Craniata</taxon>
        <taxon>Vertebrata</taxon>
        <taxon>Euteleostomi</taxon>
        <taxon>Archelosauria</taxon>
        <taxon>Archosauria</taxon>
        <taxon>Dinosauria</taxon>
        <taxon>Saurischia</taxon>
        <taxon>Theropoda</taxon>
        <taxon>Coelurosauria</taxon>
        <taxon>Aves</taxon>
        <taxon>Neognathae</taxon>
        <taxon>Neoaves</taxon>
        <taxon>Aequornithes</taxon>
        <taxon>Ciconiiformes</taxon>
        <taxon>Ciconiidae</taxon>
        <taxon>Mycteria</taxon>
    </lineage>
</organism>
<evidence type="ECO:0000256" key="1">
    <source>
        <dbReference type="SAM" id="MobiDB-lite"/>
    </source>
</evidence>
<sequence>MVPRDRSSLGQSSHLIVGVSTRQYLPYLMVLMNVYNVFIDIRNKSDNKGENAVVSQWGWRRLVPRVALQTGDAHPPRQHQAACARGYRGCRLHLQSYEELLIRKRDEQTREPWFTTRDCLIDQKLKMSQAFSNLFPYERTATWANQGEKMLCAVFNLHRNKEERNLKLTACVTKAFGLSLKRKVFHPSDRFRGPPLDLLQQLHVLLVLRAPELGAVLQVGSHQNRAESQNHLPRPAGHAALDAAQDTVGLLGCERTLSAHVQLFIHQYPQVLLLRAALDSVIPQPVLIPAVAATQMQDPALGLVEPHEVHMGHFLSLSRSLWMTSHPSGRASTVASAVFSKAEKVSVPPHLFSRIFAGITDGKHSHSKPPGHESVGHWKAGSKTDPPLAKAEPISDGGRAPGITPLRRGEKPAQLQPERGGRICERSSSADTKAGEEGGEEVLQAPEQRFPCGPW</sequence>
<evidence type="ECO:0000313" key="3">
    <source>
        <dbReference type="Proteomes" id="UP001333110"/>
    </source>
</evidence>
<keyword evidence="3" id="KW-1185">Reference proteome</keyword>
<name>A0AAN7NG31_MYCAM</name>
<dbReference type="AlphaFoldDB" id="A0AAN7NG31"/>
<comment type="caution">
    <text evidence="2">The sequence shown here is derived from an EMBL/GenBank/DDBJ whole genome shotgun (WGS) entry which is preliminary data.</text>
</comment>
<protein>
    <submittedName>
        <fullName evidence="2">Uncharacterized protein</fullName>
    </submittedName>
</protein>
<evidence type="ECO:0000313" key="2">
    <source>
        <dbReference type="EMBL" id="KAK4815122.1"/>
    </source>
</evidence>
<gene>
    <name evidence="2" type="ORF">QYF61_017397</name>
</gene>